<evidence type="ECO:0000313" key="3">
    <source>
        <dbReference type="Proteomes" id="UP000070089"/>
    </source>
</evidence>
<feature type="region of interest" description="Disordered" evidence="1">
    <location>
        <begin position="1544"/>
        <end position="1565"/>
    </location>
</feature>
<organism evidence="2 3">
    <name type="scientific">Giardia duodenalis assemblage B</name>
    <dbReference type="NCBI Taxonomy" id="1394984"/>
    <lineage>
        <taxon>Eukaryota</taxon>
        <taxon>Metamonada</taxon>
        <taxon>Diplomonadida</taxon>
        <taxon>Hexamitidae</taxon>
        <taxon>Giardiinae</taxon>
        <taxon>Giardia</taxon>
    </lineage>
</organism>
<name>A0A132NQU0_GIAIN</name>
<comment type="caution">
    <text evidence="2">The sequence shown here is derived from an EMBL/GenBank/DDBJ whole genome shotgun (WGS) entry which is preliminary data.</text>
</comment>
<dbReference type="Proteomes" id="UP000070089">
    <property type="component" value="Unassembled WGS sequence"/>
</dbReference>
<dbReference type="VEuPathDB" id="GiardiaDB:QR46_3584"/>
<accession>A0A132NQU0</accession>
<proteinExistence type="predicted"/>
<dbReference type="EMBL" id="JXTI01000117">
    <property type="protein sequence ID" value="KWX12444.1"/>
    <property type="molecule type" value="Genomic_DNA"/>
</dbReference>
<sequence>MFSLSEFGIGGQATAATISSTGDTAYIISGLSLVAVSLKSKSPTFLWTENMEPHFTKALISANKSFLSGIFSGTQKNFLFIPPCLSSCEKYLAVVAKSHNDSHSQVLIFNVTDGVPTRYVCSYNVTGGLITIRAQDGTSAFFGVSSTLLVIANLLHDSYSFSVKEVSQIVFSDSKQKIAATGLAVMGTTLMLSLDNSSSVILNAKTLSILKRINTEGQLHDITVSFIMTDRMEHGAFLLMSILGSARTPDAYTCLLYVVKRLRQGDSYHFVVGMFSFPLKTNKYSVDFQLLSYAYTRDGHFLNILFTGSNTNPFAISVPTTFSHGAQETPSILPIFYDDPARMDPNAKCDKLVLSAYISLTELAQAPKAVSGLASSVAIFDDVFMDMLNCTDGPASSGTQGHTGNSIVALKDEQRVIRICAVLILCDSIENTLFCTKSAHAASKLASLNYPGAMSVENSHAILIGAQCLKPPEEARPSTNIYENSEFYSIAAVFSCLRYNQLYIVLERAIMRKEHREHINNTKLAHGAIGAILSTDPDYVYVFNNIRVLIHVCVIVIKNSLYLLNCLASKLHGDANTEYEILAYLSKFLQPITYASARIVDTLLRVRKLDVSLGAEASTIRIIGETASSALRMMHYLTTIRSFVSVPFPLSRKHSQKFSRIATILNYTKTKHLTGGVAHSAVYKGVDSTTVVPDTAQEEDGEVFFNCTVHAYSMMLRSLKRSTIDENKSPNMLYTHEFGYYTVDETMKSMEGNPYKDIQNFSSLYAAHNMVGNTAIWSLVQFYGQLVSPEKAPGLGYRGQRHGFMRMTIVDALRSLVQEDIDSSASHSDSFSFEAIDPRTALLKEAGIHGCRIFIIYALLVNGETPKACMDACMSLCHTGTDLRPFILQAAKIGCVSDEGMLGYTDEKRSKAMEYYARCIYLAARILFAIDVGYCGPVDREIEDVSLSEDTIYLNQLMQIPGEGDFIAIQLLSSSIALNDTARRSLRLLLFHALSYLPYAGAIAATDGFYTINRDDVEKSSKQWAGRLCHLSLLKGLISLARPLAFSSMEYSDGLHNTLLWPAHPGVAKTELIMRSCIMSSVFISLTEPPPGVYGAEHKRIVETSINQQMSRAIYQLRKDFNGIVSNDTSFCSDRCLGLRLAYIFSELATNNYQIERFYDELHLASSVGSDVEPDLARSALQETMRILGRSTCRRKCDGMPSNTFNLEELVVDGEPIENTSADRSLSNLNESVGANTTKEASHGIVPIYCKLINYSPITKAEISAVTAFCLHYDEFYPYLLAFLISHDTKKALRFLQTLNAINSKNKKGLDGLMYRLNELKGKIPFCLRPINIDNEGALSRTVGLSLSTRADALLAACQFSLDPQAHLPYNLTDEAIAANELYNTKNPMNRSFLTYTRLESRDQDEEEYGLDGADVLYIPKYEEIEKQPLDATQPLFLLKKAGRSMGPIQTRQFGDGYTMRMQTNQPQGHAPVHGPGPLGYLFTEQPAMVPQAQPPSRPFTKAVGIPAKRAPHFGSTQRGIPAAPVAKQQSQPVNSYTAANTIQNNARTHPVQPQDPPPWRKTRAPSAVDTKVSPMAPNQPHNWLFQPPVHTKSAMKQTSRFAAGAEPQPKKSVNFSNQMEEIQEDLNTITIGKGPKSSLATQMNTAGMVLMNFPIEKHEKA</sequence>
<evidence type="ECO:0000313" key="2">
    <source>
        <dbReference type="EMBL" id="KWX12444.1"/>
    </source>
</evidence>
<gene>
    <name evidence="2" type="ORF">QR46_3584</name>
</gene>
<evidence type="ECO:0000256" key="1">
    <source>
        <dbReference type="SAM" id="MobiDB-lite"/>
    </source>
</evidence>
<protein>
    <submittedName>
        <fullName evidence="2">Uncharacterized protein</fullName>
    </submittedName>
</protein>
<reference evidence="2 3" key="1">
    <citation type="journal article" date="2015" name="Mol. Biochem. Parasitol.">
        <title>Identification of polymorphic genes for use in assemblage B genotyping assays through comparative genomics of multiple assemblage B Giardia duodenalis isolates.</title>
        <authorList>
            <person name="Wielinga C."/>
            <person name="Thompson R.C."/>
            <person name="Monis P."/>
            <person name="Ryan U."/>
        </authorList>
    </citation>
    <scope>NUCLEOTIDE SEQUENCE [LARGE SCALE GENOMIC DNA]</scope>
    <source>
        <strain evidence="2 3">BAH15c1</strain>
    </source>
</reference>
<dbReference type="OrthoDB" id="10251269at2759"/>